<proteinExistence type="predicted"/>
<dbReference type="Proteomes" id="UP001303222">
    <property type="component" value="Unassembled WGS sequence"/>
</dbReference>
<reference evidence="1" key="2">
    <citation type="submission" date="2023-06" db="EMBL/GenBank/DDBJ databases">
        <authorList>
            <consortium name="Lawrence Berkeley National Laboratory"/>
            <person name="Mondo S.J."/>
            <person name="Hensen N."/>
            <person name="Bonometti L."/>
            <person name="Westerberg I."/>
            <person name="Brannstrom I.O."/>
            <person name="Guillou S."/>
            <person name="Cros-Aarteil S."/>
            <person name="Calhoun S."/>
            <person name="Haridas S."/>
            <person name="Kuo A."/>
            <person name="Pangilinan J."/>
            <person name="Riley R."/>
            <person name="Labutti K."/>
            <person name="Andreopoulos B."/>
            <person name="Lipzen A."/>
            <person name="Chen C."/>
            <person name="Yanf M."/>
            <person name="Daum C."/>
            <person name="Ng V."/>
            <person name="Clum A."/>
            <person name="Steindorff A."/>
            <person name="Ohm R."/>
            <person name="Martin F."/>
            <person name="Silar P."/>
            <person name="Natvig D."/>
            <person name="Lalanne C."/>
            <person name="Gautier V."/>
            <person name="Ament-Velasquez S.L."/>
            <person name="Kruys A."/>
            <person name="Hutchinson M.I."/>
            <person name="Powell A.J."/>
            <person name="Barry K."/>
            <person name="Miller A.N."/>
            <person name="Grigoriev I.V."/>
            <person name="Debuchy R."/>
            <person name="Gladieux P."/>
            <person name="Thoren M.H."/>
            <person name="Johannesson H."/>
        </authorList>
    </citation>
    <scope>NUCLEOTIDE SEQUENCE</scope>
    <source>
        <strain evidence="1">CBS 626.80</strain>
    </source>
</reference>
<dbReference type="AlphaFoldDB" id="A0AAN6NNW9"/>
<comment type="caution">
    <text evidence="1">The sequence shown here is derived from an EMBL/GenBank/DDBJ whole genome shotgun (WGS) entry which is preliminary data.</text>
</comment>
<name>A0AAN6NNW9_9PEZI</name>
<gene>
    <name evidence="1" type="ORF">QBC32DRAFT_224889</name>
</gene>
<accession>A0AAN6NNW9</accession>
<evidence type="ECO:0000313" key="2">
    <source>
        <dbReference type="Proteomes" id="UP001303222"/>
    </source>
</evidence>
<dbReference type="EMBL" id="MU859413">
    <property type="protein sequence ID" value="KAK3947112.1"/>
    <property type="molecule type" value="Genomic_DNA"/>
</dbReference>
<organism evidence="1 2">
    <name type="scientific">Pseudoneurospora amorphoporcata</name>
    <dbReference type="NCBI Taxonomy" id="241081"/>
    <lineage>
        <taxon>Eukaryota</taxon>
        <taxon>Fungi</taxon>
        <taxon>Dikarya</taxon>
        <taxon>Ascomycota</taxon>
        <taxon>Pezizomycotina</taxon>
        <taxon>Sordariomycetes</taxon>
        <taxon>Sordariomycetidae</taxon>
        <taxon>Sordariales</taxon>
        <taxon>Sordariaceae</taxon>
        <taxon>Pseudoneurospora</taxon>
    </lineage>
</organism>
<keyword evidence="2" id="KW-1185">Reference proteome</keyword>
<reference evidence="1" key="1">
    <citation type="journal article" date="2023" name="Mol. Phylogenet. Evol.">
        <title>Genome-scale phylogeny and comparative genomics of the fungal order Sordariales.</title>
        <authorList>
            <person name="Hensen N."/>
            <person name="Bonometti L."/>
            <person name="Westerberg I."/>
            <person name="Brannstrom I.O."/>
            <person name="Guillou S."/>
            <person name="Cros-Aarteil S."/>
            <person name="Calhoun S."/>
            <person name="Haridas S."/>
            <person name="Kuo A."/>
            <person name="Mondo S."/>
            <person name="Pangilinan J."/>
            <person name="Riley R."/>
            <person name="LaButti K."/>
            <person name="Andreopoulos B."/>
            <person name="Lipzen A."/>
            <person name="Chen C."/>
            <person name="Yan M."/>
            <person name="Daum C."/>
            <person name="Ng V."/>
            <person name="Clum A."/>
            <person name="Steindorff A."/>
            <person name="Ohm R.A."/>
            <person name="Martin F."/>
            <person name="Silar P."/>
            <person name="Natvig D.O."/>
            <person name="Lalanne C."/>
            <person name="Gautier V."/>
            <person name="Ament-Velasquez S.L."/>
            <person name="Kruys A."/>
            <person name="Hutchinson M.I."/>
            <person name="Powell A.J."/>
            <person name="Barry K."/>
            <person name="Miller A.N."/>
            <person name="Grigoriev I.V."/>
            <person name="Debuchy R."/>
            <person name="Gladieux P."/>
            <person name="Hiltunen Thoren M."/>
            <person name="Johannesson H."/>
        </authorList>
    </citation>
    <scope>NUCLEOTIDE SEQUENCE</scope>
    <source>
        <strain evidence="1">CBS 626.80</strain>
    </source>
</reference>
<evidence type="ECO:0000313" key="1">
    <source>
        <dbReference type="EMBL" id="KAK3947112.1"/>
    </source>
</evidence>
<sequence length="86" mass="9700">MAVVVTDTAVRRLSKRRCVDGCRRSDYPERQPVSFPKCDVRCSRVATCLVSDRGIVGIYISGRSRPLPAYFYLTPSIITASLQYRV</sequence>
<protein>
    <submittedName>
        <fullName evidence="1">Uncharacterized protein</fullName>
    </submittedName>
</protein>